<protein>
    <recommendedName>
        <fullName evidence="1">Tf2-1-like SH3-like domain-containing protein</fullName>
    </recommendedName>
</protein>
<evidence type="ECO:0000259" key="1">
    <source>
        <dbReference type="Pfam" id="PF24626"/>
    </source>
</evidence>
<dbReference type="AlphaFoldDB" id="A0A9P5WYJ2"/>
<reference evidence="2" key="1">
    <citation type="submission" date="2020-11" db="EMBL/GenBank/DDBJ databases">
        <authorList>
            <consortium name="DOE Joint Genome Institute"/>
            <person name="Ahrendt S."/>
            <person name="Riley R."/>
            <person name="Andreopoulos W."/>
            <person name="Labutti K."/>
            <person name="Pangilinan J."/>
            <person name="Ruiz-Duenas F.J."/>
            <person name="Barrasa J.M."/>
            <person name="Sanchez-Garcia M."/>
            <person name="Camarero S."/>
            <person name="Miyauchi S."/>
            <person name="Serrano A."/>
            <person name="Linde D."/>
            <person name="Babiker R."/>
            <person name="Drula E."/>
            <person name="Ayuso-Fernandez I."/>
            <person name="Pacheco R."/>
            <person name="Padilla G."/>
            <person name="Ferreira P."/>
            <person name="Barriuso J."/>
            <person name="Kellner H."/>
            <person name="Castanera R."/>
            <person name="Alfaro M."/>
            <person name="Ramirez L."/>
            <person name="Pisabarro A.G."/>
            <person name="Kuo A."/>
            <person name="Tritt A."/>
            <person name="Lipzen A."/>
            <person name="He G."/>
            <person name="Yan M."/>
            <person name="Ng V."/>
            <person name="Cullen D."/>
            <person name="Martin F."/>
            <person name="Rosso M.-N."/>
            <person name="Henrissat B."/>
            <person name="Hibbett D."/>
            <person name="Martinez A.T."/>
            <person name="Grigoriev I.V."/>
        </authorList>
    </citation>
    <scope>NUCLEOTIDE SEQUENCE</scope>
    <source>
        <strain evidence="2">MF-IS2</strain>
    </source>
</reference>
<dbReference type="EMBL" id="MU152728">
    <property type="protein sequence ID" value="KAF9440231.1"/>
    <property type="molecule type" value="Genomic_DNA"/>
</dbReference>
<organism evidence="2 3">
    <name type="scientific">Macrolepiota fuliginosa MF-IS2</name>
    <dbReference type="NCBI Taxonomy" id="1400762"/>
    <lineage>
        <taxon>Eukaryota</taxon>
        <taxon>Fungi</taxon>
        <taxon>Dikarya</taxon>
        <taxon>Basidiomycota</taxon>
        <taxon>Agaricomycotina</taxon>
        <taxon>Agaricomycetes</taxon>
        <taxon>Agaricomycetidae</taxon>
        <taxon>Agaricales</taxon>
        <taxon>Agaricineae</taxon>
        <taxon>Agaricaceae</taxon>
        <taxon>Macrolepiota</taxon>
    </lineage>
</organism>
<evidence type="ECO:0000313" key="2">
    <source>
        <dbReference type="EMBL" id="KAF9440231.1"/>
    </source>
</evidence>
<dbReference type="OrthoDB" id="3268967at2759"/>
<accession>A0A9P5WYJ2</accession>
<feature type="domain" description="Tf2-1-like SH3-like" evidence="1">
    <location>
        <begin position="1"/>
        <end position="44"/>
    </location>
</feature>
<feature type="non-terminal residue" evidence="2">
    <location>
        <position position="1"/>
    </location>
</feature>
<proteinExistence type="predicted"/>
<dbReference type="InterPro" id="IPR056924">
    <property type="entry name" value="SH3_Tf2-1"/>
</dbReference>
<dbReference type="Proteomes" id="UP000807342">
    <property type="component" value="Unassembled WGS sequence"/>
</dbReference>
<name>A0A9P5WYJ2_9AGAR</name>
<feature type="non-terminal residue" evidence="2">
    <location>
        <position position="54"/>
    </location>
</feature>
<dbReference type="Pfam" id="PF24626">
    <property type="entry name" value="SH3_Tf2-1"/>
    <property type="match status" value="1"/>
</dbReference>
<comment type="caution">
    <text evidence="2">The sequence shown here is derived from an EMBL/GenBank/DDBJ whole genome shotgun (WGS) entry which is preliminary data.</text>
</comment>
<sequence length="54" mass="6134">KFMPHYDGPFEITKAHPESSSYTLALPQSSQIHPTFHTSQLKAFIPNDNMNFPS</sequence>
<evidence type="ECO:0000313" key="3">
    <source>
        <dbReference type="Proteomes" id="UP000807342"/>
    </source>
</evidence>
<gene>
    <name evidence="2" type="ORF">P691DRAFT_633359</name>
</gene>
<keyword evidence="3" id="KW-1185">Reference proteome</keyword>